<keyword evidence="2" id="KW-1185">Reference proteome</keyword>
<evidence type="ECO:0000313" key="1">
    <source>
        <dbReference type="EMBL" id="KAK9933848.1"/>
    </source>
</evidence>
<dbReference type="EMBL" id="JBEDUW010000004">
    <property type="protein sequence ID" value="KAK9933848.1"/>
    <property type="molecule type" value="Genomic_DNA"/>
</dbReference>
<accession>A0AAW1XA44</accession>
<gene>
    <name evidence="1" type="ORF">M0R45_021022</name>
</gene>
<proteinExistence type="predicted"/>
<evidence type="ECO:0000313" key="2">
    <source>
        <dbReference type="Proteomes" id="UP001457282"/>
    </source>
</evidence>
<name>A0AAW1XA44_RUBAR</name>
<protein>
    <submittedName>
        <fullName evidence="1">Uncharacterized protein</fullName>
    </submittedName>
</protein>
<comment type="caution">
    <text evidence="1">The sequence shown here is derived from an EMBL/GenBank/DDBJ whole genome shotgun (WGS) entry which is preliminary data.</text>
</comment>
<sequence>MAFEQRFARIEESKVFYSSCMAPPVCIRAPYIIENCHGMQFHSNSPMAPQKVIVNLQVFLLEVTIPKCSAWENQVPNLTKRPVIHGNVEVPQTVSKPINSDEAANSTGVLW</sequence>
<dbReference type="Proteomes" id="UP001457282">
    <property type="component" value="Unassembled WGS sequence"/>
</dbReference>
<dbReference type="AlphaFoldDB" id="A0AAW1XA44"/>
<reference evidence="1 2" key="1">
    <citation type="journal article" date="2023" name="G3 (Bethesda)">
        <title>A chromosome-length genome assembly and annotation of blackberry (Rubus argutus, cv. 'Hillquist').</title>
        <authorList>
            <person name="Bruna T."/>
            <person name="Aryal R."/>
            <person name="Dudchenko O."/>
            <person name="Sargent D.J."/>
            <person name="Mead D."/>
            <person name="Buti M."/>
            <person name="Cavallini A."/>
            <person name="Hytonen T."/>
            <person name="Andres J."/>
            <person name="Pham M."/>
            <person name="Weisz D."/>
            <person name="Mascagni F."/>
            <person name="Usai G."/>
            <person name="Natali L."/>
            <person name="Bassil N."/>
            <person name="Fernandez G.E."/>
            <person name="Lomsadze A."/>
            <person name="Armour M."/>
            <person name="Olukolu B."/>
            <person name="Poorten T."/>
            <person name="Britton C."/>
            <person name="Davik J."/>
            <person name="Ashrafi H."/>
            <person name="Aiden E.L."/>
            <person name="Borodovsky M."/>
            <person name="Worthington M."/>
        </authorList>
    </citation>
    <scope>NUCLEOTIDE SEQUENCE [LARGE SCALE GENOMIC DNA]</scope>
    <source>
        <strain evidence="1">PI 553951</strain>
    </source>
</reference>
<organism evidence="1 2">
    <name type="scientific">Rubus argutus</name>
    <name type="common">Southern blackberry</name>
    <dbReference type="NCBI Taxonomy" id="59490"/>
    <lineage>
        <taxon>Eukaryota</taxon>
        <taxon>Viridiplantae</taxon>
        <taxon>Streptophyta</taxon>
        <taxon>Embryophyta</taxon>
        <taxon>Tracheophyta</taxon>
        <taxon>Spermatophyta</taxon>
        <taxon>Magnoliopsida</taxon>
        <taxon>eudicotyledons</taxon>
        <taxon>Gunneridae</taxon>
        <taxon>Pentapetalae</taxon>
        <taxon>rosids</taxon>
        <taxon>fabids</taxon>
        <taxon>Rosales</taxon>
        <taxon>Rosaceae</taxon>
        <taxon>Rosoideae</taxon>
        <taxon>Rosoideae incertae sedis</taxon>
        <taxon>Rubus</taxon>
    </lineage>
</organism>